<proteinExistence type="predicted"/>
<dbReference type="RefSeq" id="WP_163694827.1">
    <property type="nucleotide sequence ID" value="NZ_AP022595.1"/>
</dbReference>
<evidence type="ECO:0000313" key="4">
    <source>
        <dbReference type="Proteomes" id="UP000466445"/>
    </source>
</evidence>
<reference evidence="3 4" key="1">
    <citation type="journal article" date="2019" name="Emerg. Microbes Infect.">
        <title>Comprehensive subspecies identification of 175 nontuberculous mycobacteria species based on 7547 genomic profiles.</title>
        <authorList>
            <person name="Matsumoto Y."/>
            <person name="Kinjo T."/>
            <person name="Motooka D."/>
            <person name="Nabeya D."/>
            <person name="Jung N."/>
            <person name="Uechi K."/>
            <person name="Horii T."/>
            <person name="Iida T."/>
            <person name="Fujita J."/>
            <person name="Nakamura S."/>
        </authorList>
    </citation>
    <scope>NUCLEOTIDE SEQUENCE [LARGE SCALE GENOMIC DNA]</scope>
    <source>
        <strain evidence="3 4">JCM 30395</strain>
    </source>
</reference>
<dbReference type="CDD" id="cd04301">
    <property type="entry name" value="NAT_SF"/>
    <property type="match status" value="1"/>
</dbReference>
<dbReference type="GO" id="GO:0005829">
    <property type="term" value="C:cytosol"/>
    <property type="evidence" value="ECO:0007669"/>
    <property type="project" value="TreeGrafter"/>
</dbReference>
<dbReference type="GO" id="GO:0005952">
    <property type="term" value="C:cAMP-dependent protein kinase complex"/>
    <property type="evidence" value="ECO:0007669"/>
    <property type="project" value="InterPro"/>
</dbReference>
<dbReference type="PROSITE" id="PS51186">
    <property type="entry name" value="GNAT"/>
    <property type="match status" value="1"/>
</dbReference>
<dbReference type="InterPro" id="IPR016181">
    <property type="entry name" value="Acyl_CoA_acyltransferase"/>
</dbReference>
<organism evidence="3 4">
    <name type="scientific">Mycolicibacterium sarraceniae</name>
    <dbReference type="NCBI Taxonomy" id="1534348"/>
    <lineage>
        <taxon>Bacteria</taxon>
        <taxon>Bacillati</taxon>
        <taxon>Actinomycetota</taxon>
        <taxon>Actinomycetes</taxon>
        <taxon>Mycobacteriales</taxon>
        <taxon>Mycobacteriaceae</taxon>
        <taxon>Mycolicibacterium</taxon>
    </lineage>
</organism>
<dbReference type="SUPFAM" id="SSF55729">
    <property type="entry name" value="Acyl-CoA N-acyltransferases (Nat)"/>
    <property type="match status" value="1"/>
</dbReference>
<feature type="domain" description="N-acetyltransferase" evidence="2">
    <location>
        <begin position="169"/>
        <end position="326"/>
    </location>
</feature>
<dbReference type="Pfam" id="PF13302">
    <property type="entry name" value="Acetyltransf_3"/>
    <property type="match status" value="1"/>
</dbReference>
<dbReference type="CDD" id="cd00038">
    <property type="entry name" value="CAP_ED"/>
    <property type="match status" value="1"/>
</dbReference>
<dbReference type="PANTHER" id="PTHR11635">
    <property type="entry name" value="CAMP-DEPENDENT PROTEIN KINASE REGULATORY CHAIN"/>
    <property type="match status" value="1"/>
</dbReference>
<dbReference type="InterPro" id="IPR000595">
    <property type="entry name" value="cNMP-bd_dom"/>
</dbReference>
<dbReference type="PANTHER" id="PTHR11635:SF152">
    <property type="entry name" value="CAMP-DEPENDENT PROTEIN KINASE TYPE I REGULATORY SUBUNIT-RELATED"/>
    <property type="match status" value="1"/>
</dbReference>
<dbReference type="GO" id="GO:0016747">
    <property type="term" value="F:acyltransferase activity, transferring groups other than amino-acyl groups"/>
    <property type="evidence" value="ECO:0007669"/>
    <property type="project" value="InterPro"/>
</dbReference>
<accession>A0A7I7SKR0</accession>
<dbReference type="Pfam" id="PF00027">
    <property type="entry name" value="cNMP_binding"/>
    <property type="match status" value="1"/>
</dbReference>
<dbReference type="AlphaFoldDB" id="A0A7I7SKR0"/>
<dbReference type="InterPro" id="IPR050503">
    <property type="entry name" value="cAMP-dep_PK_reg_su-like"/>
</dbReference>
<dbReference type="Gene3D" id="3.40.630.30">
    <property type="match status" value="1"/>
</dbReference>
<dbReference type="SMART" id="SM00100">
    <property type="entry name" value="cNMP"/>
    <property type="match status" value="1"/>
</dbReference>
<dbReference type="InterPro" id="IPR014710">
    <property type="entry name" value="RmlC-like_jellyroll"/>
</dbReference>
<feature type="domain" description="Cyclic nucleotide-binding" evidence="1">
    <location>
        <begin position="33"/>
        <end position="134"/>
    </location>
</feature>
<dbReference type="Proteomes" id="UP000466445">
    <property type="component" value="Chromosome"/>
</dbReference>
<dbReference type="KEGG" id="msar:MSAR_07130"/>
<dbReference type="PROSITE" id="PS50042">
    <property type="entry name" value="CNMP_BINDING_3"/>
    <property type="match status" value="1"/>
</dbReference>
<evidence type="ECO:0000259" key="1">
    <source>
        <dbReference type="PROSITE" id="PS50042"/>
    </source>
</evidence>
<keyword evidence="4" id="KW-1185">Reference proteome</keyword>
<dbReference type="InterPro" id="IPR000182">
    <property type="entry name" value="GNAT_dom"/>
</dbReference>
<dbReference type="InterPro" id="IPR018490">
    <property type="entry name" value="cNMP-bd_dom_sf"/>
</dbReference>
<dbReference type="EMBL" id="AP022595">
    <property type="protein sequence ID" value="BBY57577.1"/>
    <property type="molecule type" value="Genomic_DNA"/>
</dbReference>
<evidence type="ECO:0000313" key="3">
    <source>
        <dbReference type="EMBL" id="BBY57577.1"/>
    </source>
</evidence>
<dbReference type="Gene3D" id="2.60.120.10">
    <property type="entry name" value="Jelly Rolls"/>
    <property type="match status" value="1"/>
</dbReference>
<name>A0A7I7SKR0_9MYCO</name>
<protein>
    <submittedName>
        <fullName evidence="3">Acetyltransferase Pat</fullName>
    </submittedName>
</protein>
<dbReference type="PROSITE" id="PS00889">
    <property type="entry name" value="CNMP_BINDING_2"/>
    <property type="match status" value="1"/>
</dbReference>
<dbReference type="SUPFAM" id="SSF51206">
    <property type="entry name" value="cAMP-binding domain-like"/>
    <property type="match status" value="1"/>
</dbReference>
<evidence type="ECO:0000259" key="2">
    <source>
        <dbReference type="PROSITE" id="PS51186"/>
    </source>
</evidence>
<keyword evidence="3" id="KW-0808">Transferase</keyword>
<gene>
    <name evidence="3" type="ORF">MSAR_07130</name>
</gene>
<sequence>MTADGGDRGLASALGATPELIAVRADGLAHMEVFAGLAPELLLPLAAHLKPLQAPVGQVLTRQGERAVSFLLIQSGRAEVRHVGDDDEVILGEVCAGMIVGEIALLRDKPRTATVTVTEPLTAYIGDHAAFEILADLPGMSERMVRTARQRLAAFVTPIPVVLKDGTELMLRPALPGDSARTSNGPIEFSTETLYRRFMSMRAPSMALMNYLFQVDYIHHFVWVLVDEADLVVADVRFVRDESDPSVAEIAFIVGDAYQGRGIGNFMMDALVIAAEVGGVKRFSGRVLSDNMPMRSILDRFGAKWEREEPGVVITEFDVPKTDALQIDPALAAEIRASVGQVLRAIG</sequence>
<dbReference type="InterPro" id="IPR018488">
    <property type="entry name" value="cNMP-bd_CS"/>
</dbReference>